<evidence type="ECO:0000256" key="3">
    <source>
        <dbReference type="ARBA" id="ARBA00022827"/>
    </source>
</evidence>
<dbReference type="Pfam" id="PF03486">
    <property type="entry name" value="HI0933_like"/>
    <property type="match status" value="1"/>
</dbReference>
<gene>
    <name evidence="6" type="ORF">F0562_005019</name>
</gene>
<dbReference type="Proteomes" id="UP000325577">
    <property type="component" value="Linkage Group LG2"/>
</dbReference>
<feature type="domain" description="RsdA/BaiN/AoA(So)-like insert" evidence="5">
    <location>
        <begin position="241"/>
        <end position="411"/>
    </location>
</feature>
<dbReference type="InterPro" id="IPR055178">
    <property type="entry name" value="RsdA/BaiN/AoA(So)-like_dom"/>
</dbReference>
<dbReference type="InterPro" id="IPR023166">
    <property type="entry name" value="BaiN-like_dom_sf"/>
</dbReference>
<dbReference type="AlphaFoldDB" id="A0A5J5AI98"/>
<evidence type="ECO:0000259" key="4">
    <source>
        <dbReference type="Pfam" id="PF03486"/>
    </source>
</evidence>
<evidence type="ECO:0000259" key="5">
    <source>
        <dbReference type="Pfam" id="PF22780"/>
    </source>
</evidence>
<comment type="cofactor">
    <cofactor evidence="1">
        <name>FAD</name>
        <dbReference type="ChEBI" id="CHEBI:57692"/>
    </cofactor>
</comment>
<dbReference type="Gene3D" id="3.50.50.60">
    <property type="entry name" value="FAD/NAD(P)-binding domain"/>
    <property type="match status" value="1"/>
</dbReference>
<feature type="domain" description="RsdA/BaiN/AoA(So)-like Rossmann fold-like" evidence="4">
    <location>
        <begin position="53"/>
        <end position="426"/>
    </location>
</feature>
<organism evidence="6 7">
    <name type="scientific">Nyssa sinensis</name>
    <dbReference type="NCBI Taxonomy" id="561372"/>
    <lineage>
        <taxon>Eukaryota</taxon>
        <taxon>Viridiplantae</taxon>
        <taxon>Streptophyta</taxon>
        <taxon>Embryophyta</taxon>
        <taxon>Tracheophyta</taxon>
        <taxon>Spermatophyta</taxon>
        <taxon>Magnoliopsida</taxon>
        <taxon>eudicotyledons</taxon>
        <taxon>Gunneridae</taxon>
        <taxon>Pentapetalae</taxon>
        <taxon>asterids</taxon>
        <taxon>Cornales</taxon>
        <taxon>Nyssaceae</taxon>
        <taxon>Nyssa</taxon>
    </lineage>
</organism>
<reference evidence="6 7" key="1">
    <citation type="submission" date="2019-09" db="EMBL/GenBank/DDBJ databases">
        <title>A chromosome-level genome assembly of the Chinese tupelo Nyssa sinensis.</title>
        <authorList>
            <person name="Yang X."/>
            <person name="Kang M."/>
            <person name="Yang Y."/>
            <person name="Xiong H."/>
            <person name="Wang M."/>
            <person name="Zhang Z."/>
            <person name="Wang Z."/>
            <person name="Wu H."/>
            <person name="Ma T."/>
            <person name="Liu J."/>
            <person name="Xi Z."/>
        </authorList>
    </citation>
    <scope>NUCLEOTIDE SEQUENCE [LARGE SCALE GENOMIC DNA]</scope>
    <source>
        <strain evidence="6">J267</strain>
        <tissue evidence="6">Leaf</tissue>
    </source>
</reference>
<evidence type="ECO:0000313" key="7">
    <source>
        <dbReference type="Proteomes" id="UP000325577"/>
    </source>
</evidence>
<keyword evidence="2" id="KW-0285">Flavoprotein</keyword>
<evidence type="ECO:0000313" key="6">
    <source>
        <dbReference type="EMBL" id="KAA8530310.1"/>
    </source>
</evidence>
<dbReference type="InterPro" id="IPR057661">
    <property type="entry name" value="RsdA/BaiN/AoA(So)_Rossmann"/>
</dbReference>
<evidence type="ECO:0000256" key="2">
    <source>
        <dbReference type="ARBA" id="ARBA00022630"/>
    </source>
</evidence>
<dbReference type="PANTHER" id="PTHR42887">
    <property type="entry name" value="OS12G0638800 PROTEIN"/>
    <property type="match status" value="1"/>
</dbReference>
<dbReference type="Gene3D" id="2.40.30.10">
    <property type="entry name" value="Translation factors"/>
    <property type="match status" value="1"/>
</dbReference>
<dbReference type="EMBL" id="CM018043">
    <property type="protein sequence ID" value="KAA8530310.1"/>
    <property type="molecule type" value="Genomic_DNA"/>
</dbReference>
<dbReference type="SUPFAM" id="SSF160996">
    <property type="entry name" value="HI0933 insert domain-like"/>
    <property type="match status" value="1"/>
</dbReference>
<evidence type="ECO:0000256" key="1">
    <source>
        <dbReference type="ARBA" id="ARBA00001974"/>
    </source>
</evidence>
<accession>A0A5J5AI98</accession>
<keyword evidence="7" id="KW-1185">Reference proteome</keyword>
<dbReference type="InterPro" id="IPR004792">
    <property type="entry name" value="BaiN-like"/>
</dbReference>
<dbReference type="OrthoDB" id="9930022at2759"/>
<keyword evidence="3" id="KW-0274">FAD</keyword>
<evidence type="ECO:0008006" key="8">
    <source>
        <dbReference type="Google" id="ProtNLM"/>
    </source>
</evidence>
<dbReference type="InterPro" id="IPR036188">
    <property type="entry name" value="FAD/NAD-bd_sf"/>
</dbReference>
<proteinExistence type="predicted"/>
<protein>
    <recommendedName>
        <fullName evidence="8">FAD-dependent oxidoreductase 2 FAD binding domain-containing protein</fullName>
    </recommendedName>
</protein>
<dbReference type="PANTHER" id="PTHR42887:SF2">
    <property type="entry name" value="OS12G0638800 PROTEIN"/>
    <property type="match status" value="1"/>
</dbReference>
<dbReference type="SUPFAM" id="SSF51905">
    <property type="entry name" value="FAD/NAD(P)-binding domain"/>
    <property type="match status" value="1"/>
</dbReference>
<dbReference type="Gene3D" id="1.10.8.260">
    <property type="entry name" value="HI0933 insert domain-like"/>
    <property type="match status" value="1"/>
</dbReference>
<name>A0A5J5AI98_9ASTE</name>
<dbReference type="NCBIfam" id="TIGR00275">
    <property type="entry name" value="aminoacetone oxidase family FAD-binding enzyme"/>
    <property type="match status" value="1"/>
</dbReference>
<dbReference type="Pfam" id="PF22780">
    <property type="entry name" value="HI0933_like_1st"/>
    <property type="match status" value="1"/>
</dbReference>
<sequence>MNLIFPRFILPFRVPSKTSIIPRKYGCFLCSPQRRRFSATALSLSQKSSEELLVVVGGGAAGIYGAIRAKTAAPNLKVVVIEKGKPLSKVKISGGGRCNVTNGHFTDNMILAEHYPRGYKELRGSFFSMHGPMDTVSWFSSHGVELKTEDDGRVFPVSNSSSSIIDCLMFEVKQSGVLLQTGKVVTTASVTVGGKFLLKIEKRTVDYVEYIETDYLLIASGSSRQGYTLAAQLGHSIIEPVPSLFTFKIDDLKLTELSGVTFPKVKAKLKIENAQKSIPQLTQVGPMLVTHWGLSGPVILRLSAWGARHLFTSGYKGILFVDFIPDLHIEDVKSVLIQHKNQFAKQKVLNSYPSDFGLVKRFWKYILDYKGFGGDILWASISNNSLLSVASLLKQCTFQVIGKGQFKDEFVTAGGVPLSEVLSLSLSLSLCARRCLCMRVCVGGCRNMTPFFMPLHEGLAEHNGEQDTVASVLCWRGAEC</sequence>